<dbReference type="PANTHER" id="PTHR43208">
    <property type="entry name" value="ABC TRANSPORTER SUBSTRATE-BINDING PROTEIN"/>
    <property type="match status" value="1"/>
</dbReference>
<dbReference type="RefSeq" id="WP_275634621.1">
    <property type="nucleotide sequence ID" value="NZ_JARGYD010000010.1"/>
</dbReference>
<dbReference type="PANTHER" id="PTHR43208:SF1">
    <property type="entry name" value="ABC TRANSPORTER SUBSTRATE-BINDING PROTEIN"/>
    <property type="match status" value="1"/>
</dbReference>
<organism evidence="3 4">
    <name type="scientific">Psychromarinibacter halotolerans</name>
    <dbReference type="NCBI Taxonomy" id="1775175"/>
    <lineage>
        <taxon>Bacteria</taxon>
        <taxon>Pseudomonadati</taxon>
        <taxon>Pseudomonadota</taxon>
        <taxon>Alphaproteobacteria</taxon>
        <taxon>Rhodobacterales</taxon>
        <taxon>Paracoccaceae</taxon>
        <taxon>Psychromarinibacter</taxon>
    </lineage>
</organism>
<dbReference type="Proteomes" id="UP001595632">
    <property type="component" value="Unassembled WGS sequence"/>
</dbReference>
<dbReference type="InterPro" id="IPR028082">
    <property type="entry name" value="Peripla_BP_I"/>
</dbReference>
<dbReference type="EMBL" id="JBHRTB010000010">
    <property type="protein sequence ID" value="MFC3145248.1"/>
    <property type="molecule type" value="Genomic_DNA"/>
</dbReference>
<name>A0ABV7GUD4_9RHOB</name>
<dbReference type="PROSITE" id="PS51318">
    <property type="entry name" value="TAT"/>
    <property type="match status" value="1"/>
</dbReference>
<feature type="domain" description="ABC transporter substrate-binding protein PnrA-like" evidence="2">
    <location>
        <begin position="66"/>
        <end position="280"/>
    </location>
</feature>
<reference evidence="4" key="1">
    <citation type="journal article" date="2019" name="Int. J. Syst. Evol. Microbiol.">
        <title>The Global Catalogue of Microorganisms (GCM) 10K type strain sequencing project: providing services to taxonomists for standard genome sequencing and annotation.</title>
        <authorList>
            <consortium name="The Broad Institute Genomics Platform"/>
            <consortium name="The Broad Institute Genome Sequencing Center for Infectious Disease"/>
            <person name="Wu L."/>
            <person name="Ma J."/>
        </authorList>
    </citation>
    <scope>NUCLEOTIDE SEQUENCE [LARGE SCALE GENOMIC DNA]</scope>
    <source>
        <strain evidence="4">KCTC 52366</strain>
    </source>
</reference>
<evidence type="ECO:0000256" key="1">
    <source>
        <dbReference type="ARBA" id="ARBA00022729"/>
    </source>
</evidence>
<proteinExistence type="predicted"/>
<dbReference type="NCBIfam" id="TIGR01409">
    <property type="entry name" value="TAT_signal_seq"/>
    <property type="match status" value="1"/>
</dbReference>
<dbReference type="InterPro" id="IPR052910">
    <property type="entry name" value="ABC-Purine-Binding"/>
</dbReference>
<dbReference type="InterPro" id="IPR003760">
    <property type="entry name" value="PnrA-like"/>
</dbReference>
<dbReference type="SUPFAM" id="SSF53822">
    <property type="entry name" value="Periplasmic binding protein-like I"/>
    <property type="match status" value="1"/>
</dbReference>
<dbReference type="CDD" id="cd06304">
    <property type="entry name" value="PBP1_BmpA_Med_PnrA-like"/>
    <property type="match status" value="1"/>
</dbReference>
<keyword evidence="1" id="KW-0732">Signal</keyword>
<sequence>MSKLLVPAPVSRRRFLAGSATALAAAGALSPSKLWAQETLKVAGIYTVPVEQQWVSRIHIAAMAAQERGDIEYTYSENTANTDYPRVMREYAEQGYDLIVGEIFGVEQEAREVAADYPDVAFLMGSSFKEDPAVPNLAVFDNYIQDASYLSGIIAGAMSETGNIGMVGGFPIPEVNRLMHAFMAGAREMNPDITFQVSFIGSWFDPPKAKETAFAMIENGADMLYAERFGVSDAAKERGLLAIGNVIDTQSDYPETVVASALWHFEPTLDAAIAAVKAGEFTAADYGVYSFMAEGGSSLAPLGTFEGKVPEEAMALVAEKEAAIKAGEFTVEINDEEPTSM</sequence>
<protein>
    <submittedName>
        <fullName evidence="3">BMP family protein</fullName>
    </submittedName>
</protein>
<dbReference type="Pfam" id="PF02608">
    <property type="entry name" value="Bmp"/>
    <property type="match status" value="1"/>
</dbReference>
<keyword evidence="4" id="KW-1185">Reference proteome</keyword>
<dbReference type="InterPro" id="IPR019546">
    <property type="entry name" value="TAT_signal_bac_arc"/>
</dbReference>
<gene>
    <name evidence="3" type="ORF">ACFOGP_21180</name>
</gene>
<evidence type="ECO:0000259" key="2">
    <source>
        <dbReference type="Pfam" id="PF02608"/>
    </source>
</evidence>
<dbReference type="InterPro" id="IPR006311">
    <property type="entry name" value="TAT_signal"/>
</dbReference>
<evidence type="ECO:0000313" key="3">
    <source>
        <dbReference type="EMBL" id="MFC3145248.1"/>
    </source>
</evidence>
<accession>A0ABV7GUD4</accession>
<evidence type="ECO:0000313" key="4">
    <source>
        <dbReference type="Proteomes" id="UP001595632"/>
    </source>
</evidence>
<comment type="caution">
    <text evidence="3">The sequence shown here is derived from an EMBL/GenBank/DDBJ whole genome shotgun (WGS) entry which is preliminary data.</text>
</comment>
<dbReference type="Gene3D" id="3.40.50.2300">
    <property type="match status" value="2"/>
</dbReference>